<dbReference type="HOGENOM" id="CLU_2296309_0_0_1"/>
<evidence type="ECO:0000313" key="2">
    <source>
        <dbReference type="Proteomes" id="UP000008022"/>
    </source>
</evidence>
<dbReference type="AlphaFoldDB" id="A0A0E0R0A4"/>
<name>A0A0E0R0A4_ORYRU</name>
<reference evidence="1" key="2">
    <citation type="submission" date="2015-06" db="UniProtKB">
        <authorList>
            <consortium name="EnsemblPlants"/>
        </authorList>
    </citation>
    <scope>IDENTIFICATION</scope>
</reference>
<proteinExistence type="predicted"/>
<organism evidence="1 2">
    <name type="scientific">Oryza rufipogon</name>
    <name type="common">Brownbeard rice</name>
    <name type="synonym">Asian wild rice</name>
    <dbReference type="NCBI Taxonomy" id="4529"/>
    <lineage>
        <taxon>Eukaryota</taxon>
        <taxon>Viridiplantae</taxon>
        <taxon>Streptophyta</taxon>
        <taxon>Embryophyta</taxon>
        <taxon>Tracheophyta</taxon>
        <taxon>Spermatophyta</taxon>
        <taxon>Magnoliopsida</taxon>
        <taxon>Liliopsida</taxon>
        <taxon>Poales</taxon>
        <taxon>Poaceae</taxon>
        <taxon>BOP clade</taxon>
        <taxon>Oryzoideae</taxon>
        <taxon>Oryzeae</taxon>
        <taxon>Oryzinae</taxon>
        <taxon>Oryza</taxon>
    </lineage>
</organism>
<evidence type="ECO:0000313" key="1">
    <source>
        <dbReference type="EnsemblPlants" id="ORUFI10G13730.1"/>
    </source>
</evidence>
<sequence>MPSSPPPPSHPAAAAGSPSPLFPLVVGPSSALAASLSSHRRRAHIPCRCRARLLPPPPPGTPSTPLPAAVELTSRRRLALVAALAARTSRCVAVVLAFGEG</sequence>
<dbReference type="EnsemblPlants" id="ORUFI10G13730.1">
    <property type="protein sequence ID" value="ORUFI10G13730.1"/>
    <property type="gene ID" value="ORUFI10G13730"/>
</dbReference>
<accession>A0A0E0R0A4</accession>
<protein>
    <submittedName>
        <fullName evidence="1">Uncharacterized protein</fullName>
    </submittedName>
</protein>
<reference evidence="2" key="1">
    <citation type="submission" date="2013-06" db="EMBL/GenBank/DDBJ databases">
        <authorList>
            <person name="Zhao Q."/>
        </authorList>
    </citation>
    <scope>NUCLEOTIDE SEQUENCE</scope>
    <source>
        <strain evidence="2">cv. W1943</strain>
    </source>
</reference>
<dbReference type="Gramene" id="ORUFI10G13730.1">
    <property type="protein sequence ID" value="ORUFI10G13730.1"/>
    <property type="gene ID" value="ORUFI10G13730"/>
</dbReference>
<keyword evidence="2" id="KW-1185">Reference proteome</keyword>
<dbReference type="Proteomes" id="UP000008022">
    <property type="component" value="Unassembled WGS sequence"/>
</dbReference>